<comment type="caution">
    <text evidence="3">The sequence shown here is derived from an EMBL/GenBank/DDBJ whole genome shotgun (WGS) entry which is preliminary data.</text>
</comment>
<name>A0A5D4SFW6_9BACI</name>
<keyword evidence="1" id="KW-1133">Transmembrane helix</keyword>
<evidence type="ECO:0000313" key="3">
    <source>
        <dbReference type="EMBL" id="TYS73768.1"/>
    </source>
</evidence>
<dbReference type="Proteomes" id="UP000323393">
    <property type="component" value="Unassembled WGS sequence"/>
</dbReference>
<feature type="transmembrane region" description="Helical" evidence="1">
    <location>
        <begin position="42"/>
        <end position="60"/>
    </location>
</feature>
<gene>
    <name evidence="2" type="ORF">FZC74_01555</name>
    <name evidence="3" type="ORF">FZC75_05430</name>
</gene>
<proteinExistence type="predicted"/>
<reference evidence="4 5" key="1">
    <citation type="submission" date="2019-08" db="EMBL/GenBank/DDBJ databases">
        <title>Bacillus genomes from the desert of Cuatro Cienegas, Coahuila.</title>
        <authorList>
            <person name="Olmedo-Alvarez G."/>
        </authorList>
    </citation>
    <scope>NUCLEOTIDE SEQUENCE [LARGE SCALE GENOMIC DNA]</scope>
    <source>
        <strain evidence="2 4">CH88_3T</strain>
        <strain evidence="3 5">CH98b_3T</strain>
    </source>
</reference>
<organism evidence="3 5">
    <name type="scientific">Sutcliffiella horikoshii</name>
    <dbReference type="NCBI Taxonomy" id="79883"/>
    <lineage>
        <taxon>Bacteria</taxon>
        <taxon>Bacillati</taxon>
        <taxon>Bacillota</taxon>
        <taxon>Bacilli</taxon>
        <taxon>Bacillales</taxon>
        <taxon>Bacillaceae</taxon>
        <taxon>Sutcliffiella</taxon>
    </lineage>
</organism>
<keyword evidence="1" id="KW-0812">Transmembrane</keyword>
<evidence type="ECO:0000256" key="1">
    <source>
        <dbReference type="SAM" id="Phobius"/>
    </source>
</evidence>
<evidence type="ECO:0000313" key="2">
    <source>
        <dbReference type="EMBL" id="TYS60988.1"/>
    </source>
</evidence>
<dbReference type="EMBL" id="VTEU01000001">
    <property type="protein sequence ID" value="TYS60988.1"/>
    <property type="molecule type" value="Genomic_DNA"/>
</dbReference>
<dbReference type="AlphaFoldDB" id="A0A5D4SFW6"/>
<accession>A0A5D4SFW6</accession>
<feature type="transmembrane region" description="Helical" evidence="1">
    <location>
        <begin position="5"/>
        <end position="22"/>
    </location>
</feature>
<dbReference type="EMBL" id="VTET01000002">
    <property type="protein sequence ID" value="TYS73768.1"/>
    <property type="molecule type" value="Genomic_DNA"/>
</dbReference>
<dbReference type="Proteomes" id="UP000324517">
    <property type="component" value="Unassembled WGS sequence"/>
</dbReference>
<dbReference type="OrthoDB" id="9811308at2"/>
<dbReference type="Pfam" id="PF05437">
    <property type="entry name" value="AzlD"/>
    <property type="match status" value="1"/>
</dbReference>
<evidence type="ECO:0000313" key="4">
    <source>
        <dbReference type="Proteomes" id="UP000323393"/>
    </source>
</evidence>
<dbReference type="InterPro" id="IPR008407">
    <property type="entry name" value="Brnchd-chn_aa_trnsp_AzlD"/>
</dbReference>
<sequence length="102" mass="10949">MNSTILIMIVGMAVVTYLPRLIPFVMFQGKELPPFVQAVLKNVPYATLGALIVPGIFLINEDIMYGVIGATVAFIVAYFGANVILVVISSIAALSVYSWLVG</sequence>
<dbReference type="RefSeq" id="WP_148964713.1">
    <property type="nucleotide sequence ID" value="NZ_JBNIKO010000006.1"/>
</dbReference>
<evidence type="ECO:0000313" key="5">
    <source>
        <dbReference type="Proteomes" id="UP000324517"/>
    </source>
</evidence>
<keyword evidence="1" id="KW-0472">Membrane</keyword>
<feature type="transmembrane region" description="Helical" evidence="1">
    <location>
        <begin position="72"/>
        <end position="100"/>
    </location>
</feature>
<protein>
    <submittedName>
        <fullName evidence="3">AzlD domain-containing protein</fullName>
    </submittedName>
</protein>